<accession>A0ACB7CEH0</accession>
<keyword evidence="2" id="KW-1185">Reference proteome</keyword>
<name>A0ACB7CEH0_9ASCO</name>
<evidence type="ECO:0000313" key="1">
    <source>
        <dbReference type="EMBL" id="KAG4304887.1"/>
    </source>
</evidence>
<dbReference type="Proteomes" id="UP000768646">
    <property type="component" value="Unassembled WGS sequence"/>
</dbReference>
<reference evidence="1 2" key="1">
    <citation type="journal article" date="2021" name="Commun. Biol.">
        <title>Genomic insights into the host specific adaptation of the Pneumocystis genus.</title>
        <authorList>
            <person name="Cisse O.H."/>
            <person name="Ma L."/>
            <person name="Dekker J.P."/>
            <person name="Khil P.P."/>
            <person name="Youn J.-H."/>
            <person name="Brenchley J.M."/>
            <person name="Blair R."/>
            <person name="Pahar B."/>
            <person name="Chabe M."/>
            <person name="Van Rompay K.K.A."/>
            <person name="Keesler R."/>
            <person name="Sukura A."/>
            <person name="Hirsch V."/>
            <person name="Kutty G."/>
            <person name="Liu Y."/>
            <person name="Peng L."/>
            <person name="Chen J."/>
            <person name="Song J."/>
            <person name="Weissenbacher-Lang C."/>
            <person name="Xu J."/>
            <person name="Upham N.S."/>
            <person name="Stajich J.E."/>
            <person name="Cuomo C.A."/>
            <person name="Cushion M.T."/>
            <person name="Kovacs J.A."/>
        </authorList>
    </citation>
    <scope>NUCLEOTIDE SEQUENCE [LARGE SCALE GENOMIC DNA]</scope>
    <source>
        <strain evidence="1 2">RABM</strain>
    </source>
</reference>
<organism evidence="1 2">
    <name type="scientific">Pneumocystis oryctolagi</name>
    <dbReference type="NCBI Taxonomy" id="42067"/>
    <lineage>
        <taxon>Eukaryota</taxon>
        <taxon>Fungi</taxon>
        <taxon>Dikarya</taxon>
        <taxon>Ascomycota</taxon>
        <taxon>Taphrinomycotina</taxon>
        <taxon>Pneumocystomycetes</taxon>
        <taxon>Pneumocystaceae</taxon>
        <taxon>Pneumocystis</taxon>
    </lineage>
</organism>
<dbReference type="EMBL" id="JABTEG010000005">
    <property type="protein sequence ID" value="KAG4304887.1"/>
    <property type="molecule type" value="Genomic_DNA"/>
</dbReference>
<evidence type="ECO:0000313" key="2">
    <source>
        <dbReference type="Proteomes" id="UP000768646"/>
    </source>
</evidence>
<comment type="caution">
    <text evidence="1">The sequence shown here is derived from an EMBL/GenBank/DDBJ whole genome shotgun (WGS) entry which is preliminary data.</text>
</comment>
<proteinExistence type="predicted"/>
<sequence>MQHAAASWEGRILVIDSYDSYIFNICNLIATVLPRAHIFVIRNDQFDIATLIPQLSAFDWCVLGPGPGSPACAADVGVLPGIWTLPNSQLLPTLGICLGMQTLSLCFGGRLKHLSQPAHGIITKIHLFPDPLFGQKYQKDRSQENDLYDILSNLNDINNDIQNQDVPCDPQNSHPPEHITVVRYHSFHVDIDGVPDLKALAWADDAKESVLMAVRHRQKPFYGLQYHPESFFSTHGISVILNFWKIAAAFNQKFRPHRSPLSDDWRHLHQISVPLLRLNKTHYKTLEKQTEICFQVLHLDISAIEVAEHLQLDKLSCSAILESITKPGRFSILGAPSDGHYALTYTLPNTYLTKTYSDRQEKVILNAEHAWEWLANELQRWRICYSQSVPFCGGFIGYLSYEYCVYTANIIHTTSTKEACNSAKKTEIANTDFIAAYKEKHRQRPDVNLLFYERSIVIDTITKEVTIQSLIHNDPWVKETAALLKKVVKNRIYNNINDTESSIQHSSFNNNSHNITSNVQTYSTQTLTQNTYSQDSAQKTNCKGHSQNPCSQNSTQNLPQNSLCTEHIILSNKDEYLKKIQAAQDYIFNGESYELCLTSTARIFSSKPCTPANDWHLYKRLRTLNPAPFAGYIRLNNVTLLSSSPERFLSWSRDGLCELRPIKGTIRKDPSIDLEKAKTILHTPKLLAENLMILDLIRNDLYQITKNVHVPMPMQIEEYQTVYQLVSVIQGTLHPPYIGIDVLAHVLPPGSMTGAPKKRSVELLNKLEETERDIYSGVFGYFSVSGEGDWSVIIRSTFRYHNESYWNIGAGGAITILSDPQDEWDEMILKLQSVLPLFNTNGFNVRIV</sequence>
<gene>
    <name evidence="1" type="ORF">PORY_001562</name>
</gene>
<protein>
    <submittedName>
        <fullName evidence="1">Uncharacterized protein</fullName>
    </submittedName>
</protein>